<comment type="catalytic activity">
    <reaction evidence="8">
        <text>adenosine + phosphate = alpha-D-ribose 1-phosphate + adenine</text>
        <dbReference type="Rhea" id="RHEA:27642"/>
        <dbReference type="ChEBI" id="CHEBI:16335"/>
        <dbReference type="ChEBI" id="CHEBI:16708"/>
        <dbReference type="ChEBI" id="CHEBI:43474"/>
        <dbReference type="ChEBI" id="CHEBI:57720"/>
        <dbReference type="EC" id="2.4.2.1"/>
    </reaction>
    <physiologicalReaction direction="left-to-right" evidence="8">
        <dbReference type="Rhea" id="RHEA:27643"/>
    </physiologicalReaction>
</comment>
<evidence type="ECO:0000256" key="9">
    <source>
        <dbReference type="ARBA" id="ARBA00049893"/>
    </source>
</evidence>
<evidence type="ECO:0000256" key="8">
    <source>
        <dbReference type="ARBA" id="ARBA00048968"/>
    </source>
</evidence>
<evidence type="ECO:0000313" key="11">
    <source>
        <dbReference type="EMBL" id="QHJ11139.1"/>
    </source>
</evidence>
<dbReference type="PANTHER" id="PTHR30616:SF2">
    <property type="entry name" value="PURINE NUCLEOSIDE PHOSPHORYLASE LACC1"/>
    <property type="match status" value="1"/>
</dbReference>
<name>A0A857JGJ1_9ALTE</name>
<sequence>MSKLDLIRPQWPAPLRVKAFSTTRLGGHSQAPYDSLNVGEHVGDSQDTVQANRKTLPLHQNIKWLNQVHGNSCISLDNNSAQNMSFDASTTSEPNLVCAVMTADCLPILLCNKQGSEVAAVHAGWKGLADGVIENSCNQMHSATSELIAWIGPHISQKNFEVNDLVFARFQSYPDCFSPGVEPGKYQANIQRIAQAKLSALGINQIFSADMCTYENEPMFFSHRRATHQGLTQTGRMVTGIYLQP</sequence>
<dbReference type="CDD" id="cd16833">
    <property type="entry name" value="YfiH"/>
    <property type="match status" value="1"/>
</dbReference>
<dbReference type="InterPro" id="IPR011324">
    <property type="entry name" value="Cytotoxic_necrot_fac-like_cat"/>
</dbReference>
<proteinExistence type="inferred from homology"/>
<dbReference type="GO" id="GO:0005507">
    <property type="term" value="F:copper ion binding"/>
    <property type="evidence" value="ECO:0007669"/>
    <property type="project" value="TreeGrafter"/>
</dbReference>
<evidence type="ECO:0000256" key="2">
    <source>
        <dbReference type="ARBA" id="ARBA00007353"/>
    </source>
</evidence>
<keyword evidence="5" id="KW-0378">Hydrolase</keyword>
<evidence type="ECO:0000256" key="5">
    <source>
        <dbReference type="ARBA" id="ARBA00022801"/>
    </source>
</evidence>
<protein>
    <recommendedName>
        <fullName evidence="10">Purine nucleoside phosphorylase</fullName>
    </recommendedName>
</protein>
<dbReference type="Pfam" id="PF02578">
    <property type="entry name" value="Cu-oxidase_4"/>
    <property type="match status" value="1"/>
</dbReference>
<dbReference type="GO" id="GO:0016491">
    <property type="term" value="F:oxidoreductase activity"/>
    <property type="evidence" value="ECO:0007669"/>
    <property type="project" value="UniProtKB-KW"/>
</dbReference>
<comment type="similarity">
    <text evidence="2 10">Belongs to the purine nucleoside phosphorylase YfiH/LACC1 family.</text>
</comment>
<keyword evidence="6" id="KW-0862">Zinc</keyword>
<dbReference type="InterPro" id="IPR003730">
    <property type="entry name" value="Cu_polyphenol_OxRdtase"/>
</dbReference>
<evidence type="ECO:0000256" key="1">
    <source>
        <dbReference type="ARBA" id="ARBA00000553"/>
    </source>
</evidence>
<dbReference type="InterPro" id="IPR038371">
    <property type="entry name" value="Cu_polyphenol_OxRdtase_sf"/>
</dbReference>
<comment type="catalytic activity">
    <reaction evidence="9">
        <text>S-methyl-5'-thioadenosine + phosphate = 5-(methylsulfanyl)-alpha-D-ribose 1-phosphate + adenine</text>
        <dbReference type="Rhea" id="RHEA:11852"/>
        <dbReference type="ChEBI" id="CHEBI:16708"/>
        <dbReference type="ChEBI" id="CHEBI:17509"/>
        <dbReference type="ChEBI" id="CHEBI:43474"/>
        <dbReference type="ChEBI" id="CHEBI:58533"/>
        <dbReference type="EC" id="2.4.2.28"/>
    </reaction>
    <physiologicalReaction direction="left-to-right" evidence="9">
        <dbReference type="Rhea" id="RHEA:11853"/>
    </physiologicalReaction>
</comment>
<keyword evidence="3" id="KW-0808">Transferase</keyword>
<evidence type="ECO:0000256" key="6">
    <source>
        <dbReference type="ARBA" id="ARBA00022833"/>
    </source>
</evidence>
<keyword evidence="12" id="KW-1185">Reference proteome</keyword>
<evidence type="ECO:0000256" key="10">
    <source>
        <dbReference type="RuleBase" id="RU361274"/>
    </source>
</evidence>
<reference evidence="11 12" key="1">
    <citation type="submission" date="2019-12" db="EMBL/GenBank/DDBJ databases">
        <title>Genome sequencing and assembly of endphytes of Porphyra tenera.</title>
        <authorList>
            <person name="Park J.M."/>
            <person name="Shin R."/>
            <person name="Jo S.H."/>
        </authorList>
    </citation>
    <scope>NUCLEOTIDE SEQUENCE [LARGE SCALE GENOMIC DNA]</scope>
    <source>
        <strain evidence="11 12">GPM4</strain>
    </source>
</reference>
<evidence type="ECO:0000313" key="12">
    <source>
        <dbReference type="Proteomes" id="UP000464524"/>
    </source>
</evidence>
<evidence type="ECO:0000256" key="3">
    <source>
        <dbReference type="ARBA" id="ARBA00022679"/>
    </source>
</evidence>
<dbReference type="Proteomes" id="UP000464524">
    <property type="component" value="Chromosome"/>
</dbReference>
<dbReference type="OrthoDB" id="4279at2"/>
<dbReference type="EMBL" id="CP047656">
    <property type="protein sequence ID" value="QHJ11139.1"/>
    <property type="molecule type" value="Genomic_DNA"/>
</dbReference>
<dbReference type="KEGG" id="pmes:FX988_01367"/>
<dbReference type="GO" id="GO:0016787">
    <property type="term" value="F:hydrolase activity"/>
    <property type="evidence" value="ECO:0007669"/>
    <property type="project" value="UniProtKB-KW"/>
</dbReference>
<accession>A0A857JGJ1</accession>
<organism evidence="11 12">
    <name type="scientific">Paraglaciecola mesophila</name>
    <dbReference type="NCBI Taxonomy" id="197222"/>
    <lineage>
        <taxon>Bacteria</taxon>
        <taxon>Pseudomonadati</taxon>
        <taxon>Pseudomonadota</taxon>
        <taxon>Gammaproteobacteria</taxon>
        <taxon>Alteromonadales</taxon>
        <taxon>Alteromonadaceae</taxon>
        <taxon>Paraglaciecola</taxon>
    </lineage>
</organism>
<dbReference type="PANTHER" id="PTHR30616">
    <property type="entry name" value="UNCHARACTERIZED PROTEIN YFIH"/>
    <property type="match status" value="1"/>
</dbReference>
<dbReference type="GO" id="GO:0017061">
    <property type="term" value="F:S-methyl-5-thioadenosine phosphorylase activity"/>
    <property type="evidence" value="ECO:0007669"/>
    <property type="project" value="UniProtKB-EC"/>
</dbReference>
<dbReference type="Gene3D" id="3.60.140.10">
    <property type="entry name" value="CNF1/YfiH-like putative cysteine hydrolases"/>
    <property type="match status" value="1"/>
</dbReference>
<comment type="catalytic activity">
    <reaction evidence="7">
        <text>adenosine + H2O + H(+) = inosine + NH4(+)</text>
        <dbReference type="Rhea" id="RHEA:24408"/>
        <dbReference type="ChEBI" id="CHEBI:15377"/>
        <dbReference type="ChEBI" id="CHEBI:15378"/>
        <dbReference type="ChEBI" id="CHEBI:16335"/>
        <dbReference type="ChEBI" id="CHEBI:17596"/>
        <dbReference type="ChEBI" id="CHEBI:28938"/>
        <dbReference type="EC" id="3.5.4.4"/>
    </reaction>
    <physiologicalReaction direction="left-to-right" evidence="7">
        <dbReference type="Rhea" id="RHEA:24409"/>
    </physiologicalReaction>
</comment>
<evidence type="ECO:0000256" key="7">
    <source>
        <dbReference type="ARBA" id="ARBA00047989"/>
    </source>
</evidence>
<dbReference type="RefSeq" id="WP_160178916.1">
    <property type="nucleotide sequence ID" value="NZ_CP047656.1"/>
</dbReference>
<comment type="catalytic activity">
    <reaction evidence="1">
        <text>inosine + phosphate = alpha-D-ribose 1-phosphate + hypoxanthine</text>
        <dbReference type="Rhea" id="RHEA:27646"/>
        <dbReference type="ChEBI" id="CHEBI:17368"/>
        <dbReference type="ChEBI" id="CHEBI:17596"/>
        <dbReference type="ChEBI" id="CHEBI:43474"/>
        <dbReference type="ChEBI" id="CHEBI:57720"/>
        <dbReference type="EC" id="2.4.2.1"/>
    </reaction>
    <physiologicalReaction direction="left-to-right" evidence="1">
        <dbReference type="Rhea" id="RHEA:27647"/>
    </physiologicalReaction>
</comment>
<dbReference type="NCBIfam" id="TIGR00726">
    <property type="entry name" value="peptidoglycan editing factor PgeF"/>
    <property type="match status" value="1"/>
</dbReference>
<gene>
    <name evidence="11" type="ORF">FX988_01367</name>
</gene>
<dbReference type="AlphaFoldDB" id="A0A857JGJ1"/>
<keyword evidence="11" id="KW-0560">Oxidoreductase</keyword>
<evidence type="ECO:0000256" key="4">
    <source>
        <dbReference type="ARBA" id="ARBA00022723"/>
    </source>
</evidence>
<keyword evidence="4" id="KW-0479">Metal-binding</keyword>
<dbReference type="SUPFAM" id="SSF64438">
    <property type="entry name" value="CNF1/YfiH-like putative cysteine hydrolases"/>
    <property type="match status" value="1"/>
</dbReference>